<dbReference type="PANTHER" id="PTHR48008">
    <property type="entry name" value="LEUCINE-RICH REPEAT RECEPTOR-LIKE PROTEIN KINASE IMK3-RELATED"/>
    <property type="match status" value="1"/>
</dbReference>
<evidence type="ECO:0000313" key="2">
    <source>
        <dbReference type="EMBL" id="EYU31309.1"/>
    </source>
</evidence>
<dbReference type="GO" id="GO:0005524">
    <property type="term" value="F:ATP binding"/>
    <property type="evidence" value="ECO:0007669"/>
    <property type="project" value="InterPro"/>
</dbReference>
<organism evidence="2 3">
    <name type="scientific">Erythranthe guttata</name>
    <name type="common">Yellow monkey flower</name>
    <name type="synonym">Mimulus guttatus</name>
    <dbReference type="NCBI Taxonomy" id="4155"/>
    <lineage>
        <taxon>Eukaryota</taxon>
        <taxon>Viridiplantae</taxon>
        <taxon>Streptophyta</taxon>
        <taxon>Embryophyta</taxon>
        <taxon>Tracheophyta</taxon>
        <taxon>Spermatophyta</taxon>
        <taxon>Magnoliopsida</taxon>
        <taxon>eudicotyledons</taxon>
        <taxon>Gunneridae</taxon>
        <taxon>Pentapetalae</taxon>
        <taxon>asterids</taxon>
        <taxon>lamiids</taxon>
        <taxon>Lamiales</taxon>
        <taxon>Phrymaceae</taxon>
        <taxon>Erythranthe</taxon>
    </lineage>
</organism>
<keyword evidence="3" id="KW-1185">Reference proteome</keyword>
<dbReference type="InterPro" id="IPR052451">
    <property type="entry name" value="Ser/Thr_kinase-like"/>
</dbReference>
<dbReference type="Pfam" id="PF00069">
    <property type="entry name" value="Pkinase"/>
    <property type="match status" value="1"/>
</dbReference>
<dbReference type="AlphaFoldDB" id="A0A022QUN3"/>
<dbReference type="InterPro" id="IPR000719">
    <property type="entry name" value="Prot_kinase_dom"/>
</dbReference>
<dbReference type="OMA" id="ANYECRI"/>
<protein>
    <recommendedName>
        <fullName evidence="1">Protein kinase domain-containing protein</fullName>
    </recommendedName>
</protein>
<name>A0A022QUN3_ERYGU</name>
<proteinExistence type="predicted"/>
<dbReference type="SUPFAM" id="SSF56112">
    <property type="entry name" value="Protein kinase-like (PK-like)"/>
    <property type="match status" value="1"/>
</dbReference>
<sequence>MNYKQKLVLIIGLTSLTAFFTILLLLTVLCCTGRRVKGENVSRDAESPFEQKEGDNVVKAEGLISYHGGEDLTAHEILDAPGEVIGKSSYGTLYKASLVNSSSLALLRFLRPTCTLRAKESLPIVELLGSIRHPNLVPLIAFYGGPKGEKLMVHPFYASGNLAHFIKCGNAEARKWAVIYKISIGIAEGVHHLHSFQEKPVIHGNLKSKNILLDRHQNPYVSDFGLHLLLNPTAGQKMLEASASQGYKPPELIKMRDASRESDVYSLGVILLELLTGKLPIEENPNPDQDFYLPSVLRTAILDDRIMELYHPDILVGMSNDRRAITEDRILRFFQLAMACCSPSRLLRPEINEVLEKLREIGE</sequence>
<feature type="domain" description="Protein kinase" evidence="1">
    <location>
        <begin position="79"/>
        <end position="363"/>
    </location>
</feature>
<evidence type="ECO:0000313" key="3">
    <source>
        <dbReference type="Proteomes" id="UP000030748"/>
    </source>
</evidence>
<dbReference type="STRING" id="4155.A0A022QUN3"/>
<dbReference type="KEGG" id="egt:105964792"/>
<dbReference type="GO" id="GO:0004672">
    <property type="term" value="F:protein kinase activity"/>
    <property type="evidence" value="ECO:0007669"/>
    <property type="project" value="InterPro"/>
</dbReference>
<dbReference type="PANTHER" id="PTHR48008:SF13">
    <property type="entry name" value="PROTEIN KINASE SUPERFAMILY PROTEIN"/>
    <property type="match status" value="1"/>
</dbReference>
<dbReference type="Gene3D" id="1.10.510.10">
    <property type="entry name" value="Transferase(Phosphotransferase) domain 1"/>
    <property type="match status" value="1"/>
</dbReference>
<gene>
    <name evidence="2" type="ORF">MIMGU_mgv1a008745mg</name>
</gene>
<reference evidence="2 3" key="1">
    <citation type="journal article" date="2013" name="Proc. Natl. Acad. Sci. U.S.A.">
        <title>Fine-scale variation in meiotic recombination in Mimulus inferred from population shotgun sequencing.</title>
        <authorList>
            <person name="Hellsten U."/>
            <person name="Wright K.M."/>
            <person name="Jenkins J."/>
            <person name="Shu S."/>
            <person name="Yuan Y."/>
            <person name="Wessler S.R."/>
            <person name="Schmutz J."/>
            <person name="Willis J.H."/>
            <person name="Rokhsar D.S."/>
        </authorList>
    </citation>
    <scope>NUCLEOTIDE SEQUENCE [LARGE SCALE GENOMIC DNA]</scope>
    <source>
        <strain evidence="3">cv. DUN x IM62</strain>
    </source>
</reference>
<dbReference type="Gene3D" id="3.30.200.20">
    <property type="entry name" value="Phosphorylase Kinase, domain 1"/>
    <property type="match status" value="1"/>
</dbReference>
<dbReference type="InterPro" id="IPR011009">
    <property type="entry name" value="Kinase-like_dom_sf"/>
</dbReference>
<dbReference type="PhylomeDB" id="A0A022QUN3"/>
<dbReference type="EMBL" id="KI630984">
    <property type="protein sequence ID" value="EYU31309.1"/>
    <property type="molecule type" value="Genomic_DNA"/>
</dbReference>
<dbReference type="OrthoDB" id="4062651at2759"/>
<dbReference type="PROSITE" id="PS50011">
    <property type="entry name" value="PROTEIN_KINASE_DOM"/>
    <property type="match status" value="1"/>
</dbReference>
<evidence type="ECO:0000259" key="1">
    <source>
        <dbReference type="PROSITE" id="PS50011"/>
    </source>
</evidence>
<accession>A0A022QUN3</accession>
<dbReference type="Proteomes" id="UP000030748">
    <property type="component" value="Unassembled WGS sequence"/>
</dbReference>
<dbReference type="eggNOG" id="KOG1187">
    <property type="taxonomic scope" value="Eukaryota"/>
</dbReference>